<evidence type="ECO:0000256" key="2">
    <source>
        <dbReference type="ARBA" id="ARBA00022448"/>
    </source>
</evidence>
<keyword evidence="5 7" id="KW-1133">Transmembrane helix</keyword>
<evidence type="ECO:0000256" key="6">
    <source>
        <dbReference type="ARBA" id="ARBA00023136"/>
    </source>
</evidence>
<feature type="transmembrane region" description="Helical" evidence="7">
    <location>
        <begin position="357"/>
        <end position="375"/>
    </location>
</feature>
<keyword evidence="2" id="KW-0813">Transport</keyword>
<feature type="transmembrane region" description="Helical" evidence="7">
    <location>
        <begin position="325"/>
        <end position="345"/>
    </location>
</feature>
<dbReference type="EMBL" id="LZZM01000025">
    <property type="protein sequence ID" value="OOM82169.1"/>
    <property type="molecule type" value="Genomic_DNA"/>
</dbReference>
<dbReference type="CDD" id="cd13134">
    <property type="entry name" value="MATE_like_8"/>
    <property type="match status" value="1"/>
</dbReference>
<keyword evidence="3" id="KW-1003">Cell membrane</keyword>
<keyword evidence="9" id="KW-1185">Reference proteome</keyword>
<feature type="transmembrane region" description="Helical" evidence="7">
    <location>
        <begin position="291"/>
        <end position="313"/>
    </location>
</feature>
<feature type="transmembrane region" description="Helical" evidence="7">
    <location>
        <begin position="96"/>
        <end position="117"/>
    </location>
</feature>
<dbReference type="OrthoDB" id="9780160at2"/>
<evidence type="ECO:0000256" key="7">
    <source>
        <dbReference type="SAM" id="Phobius"/>
    </source>
</evidence>
<evidence type="ECO:0000313" key="9">
    <source>
        <dbReference type="Proteomes" id="UP000190890"/>
    </source>
</evidence>
<feature type="transmembrane region" description="Helical" evidence="7">
    <location>
        <begin position="245"/>
        <end position="271"/>
    </location>
</feature>
<dbReference type="Proteomes" id="UP000190890">
    <property type="component" value="Unassembled WGS sequence"/>
</dbReference>
<dbReference type="PANTHER" id="PTHR42925:SF2">
    <property type="entry name" value="NA+ DRIVEN MULTIDRUG EFFLUX PUMP"/>
    <property type="match status" value="1"/>
</dbReference>
<comment type="subcellular location">
    <subcellularLocation>
        <location evidence="1">Cell membrane</location>
        <topology evidence="1">Multi-pass membrane protein</topology>
    </subcellularLocation>
</comment>
<organism evidence="8 9">
    <name type="scientific">Clostridium puniceum</name>
    <dbReference type="NCBI Taxonomy" id="29367"/>
    <lineage>
        <taxon>Bacteria</taxon>
        <taxon>Bacillati</taxon>
        <taxon>Bacillota</taxon>
        <taxon>Clostridia</taxon>
        <taxon>Eubacteriales</taxon>
        <taxon>Clostridiaceae</taxon>
        <taxon>Clostridium</taxon>
    </lineage>
</organism>
<keyword evidence="4 7" id="KW-0812">Transmembrane</keyword>
<proteinExistence type="predicted"/>
<dbReference type="InterPro" id="IPR048279">
    <property type="entry name" value="MdtK-like"/>
</dbReference>
<keyword evidence="6 7" id="KW-0472">Membrane</keyword>
<dbReference type="PANTHER" id="PTHR42925">
    <property type="entry name" value="MULTIDRUG AND TOXIN EFFLUX PROTEIN MATE FAMILY"/>
    <property type="match status" value="1"/>
</dbReference>
<evidence type="ECO:0000256" key="1">
    <source>
        <dbReference type="ARBA" id="ARBA00004651"/>
    </source>
</evidence>
<evidence type="ECO:0000256" key="3">
    <source>
        <dbReference type="ARBA" id="ARBA00022475"/>
    </source>
</evidence>
<evidence type="ECO:0000256" key="4">
    <source>
        <dbReference type="ARBA" id="ARBA00022692"/>
    </source>
</evidence>
<name>A0A1S8TX45_9CLOT</name>
<dbReference type="GO" id="GO:0015297">
    <property type="term" value="F:antiporter activity"/>
    <property type="evidence" value="ECO:0007669"/>
    <property type="project" value="InterPro"/>
</dbReference>
<reference evidence="8 9" key="1">
    <citation type="submission" date="2016-05" db="EMBL/GenBank/DDBJ databases">
        <title>Microbial solvent formation.</title>
        <authorList>
            <person name="Poehlein A."/>
            <person name="Montoya Solano J.D."/>
            <person name="Flitsch S."/>
            <person name="Krabben P."/>
            <person name="Duerre P."/>
            <person name="Daniel R."/>
        </authorList>
    </citation>
    <scope>NUCLEOTIDE SEQUENCE [LARGE SCALE GENOMIC DNA]</scope>
    <source>
        <strain evidence="8 9">DSM 2619</strain>
    </source>
</reference>
<dbReference type="STRING" id="29367.CLPUN_04710"/>
<evidence type="ECO:0000256" key="5">
    <source>
        <dbReference type="ARBA" id="ARBA00022989"/>
    </source>
</evidence>
<feature type="transmembrane region" description="Helical" evidence="7">
    <location>
        <begin position="171"/>
        <end position="192"/>
    </location>
</feature>
<accession>A0A1S8TX45</accession>
<comment type="caution">
    <text evidence="8">The sequence shown here is derived from an EMBL/GenBank/DDBJ whole genome shotgun (WGS) entry which is preliminary data.</text>
</comment>
<dbReference type="NCBIfam" id="TIGR00797">
    <property type="entry name" value="matE"/>
    <property type="match status" value="1"/>
</dbReference>
<dbReference type="GO" id="GO:0005886">
    <property type="term" value="C:plasma membrane"/>
    <property type="evidence" value="ECO:0007669"/>
    <property type="project" value="UniProtKB-SubCell"/>
</dbReference>
<dbReference type="InterPro" id="IPR047135">
    <property type="entry name" value="YsiQ"/>
</dbReference>
<gene>
    <name evidence="8" type="primary">mdtK</name>
    <name evidence="8" type="ORF">CLPUN_04710</name>
</gene>
<dbReference type="InterPro" id="IPR002528">
    <property type="entry name" value="MATE_fam"/>
</dbReference>
<sequence>MVITKELKNIAQDKKFIRKTIAITIPIALQALLNTSLNLVDTVMIGSLGQKSIAAVGLANKVFFVFTLLLFGIVSGSSILTAQYFGKRDIKSIRKVLGMSLSMGLIGSLIFVIPSLICPEIVMSIFTPNEGTIKIGAAYLTIVAISYPLTAITNVYVALLRGVNQVKAPVIITLISILIKVVLNYILIFGHLGMPALGVQGEAIATLIARTVECTCILSIVYFQKGPAAAKFKELFAFDKTFVKLYFVTVSPVIINEFMWGLGVTMYSMVYGRMGDEAVAAITITQIVEQIITVIFQGISAATAVILGNELGANKLEEAKTHAKYFIILQFISALIMMMICFVIRNPLINLFNVSDVVGANISNCLIVFIIFLPFKVFNWVNIVGILRSGGDTKVALMLDISGVWCVGIPLAFLGGILLQVPIYLVYAMVALEEVYKFILGFRRYKQKVWLRNLV</sequence>
<evidence type="ECO:0000313" key="8">
    <source>
        <dbReference type="EMBL" id="OOM82169.1"/>
    </source>
</evidence>
<feature type="transmembrane region" description="Helical" evidence="7">
    <location>
        <begin position="137"/>
        <end position="159"/>
    </location>
</feature>
<feature type="transmembrane region" description="Helical" evidence="7">
    <location>
        <begin position="204"/>
        <end position="224"/>
    </location>
</feature>
<feature type="transmembrane region" description="Helical" evidence="7">
    <location>
        <begin position="395"/>
        <end position="418"/>
    </location>
</feature>
<dbReference type="PIRSF" id="PIRSF006603">
    <property type="entry name" value="DinF"/>
    <property type="match status" value="1"/>
</dbReference>
<dbReference type="RefSeq" id="WP_077845772.1">
    <property type="nucleotide sequence ID" value="NZ_LZZM01000025.1"/>
</dbReference>
<dbReference type="GO" id="GO:0042910">
    <property type="term" value="F:xenobiotic transmembrane transporter activity"/>
    <property type="evidence" value="ECO:0007669"/>
    <property type="project" value="InterPro"/>
</dbReference>
<feature type="transmembrane region" description="Helical" evidence="7">
    <location>
        <begin position="21"/>
        <end position="40"/>
    </location>
</feature>
<feature type="transmembrane region" description="Helical" evidence="7">
    <location>
        <begin position="52"/>
        <end position="75"/>
    </location>
</feature>
<dbReference type="Pfam" id="PF01554">
    <property type="entry name" value="MatE"/>
    <property type="match status" value="2"/>
</dbReference>
<dbReference type="AlphaFoldDB" id="A0A1S8TX45"/>
<protein>
    <submittedName>
        <fullName evidence="8">Multidrug resistance protein MdtK</fullName>
    </submittedName>
</protein>